<evidence type="ECO:0000256" key="1">
    <source>
        <dbReference type="ARBA" id="ARBA00004328"/>
    </source>
</evidence>
<name>Q6XFP2_9REOV</name>
<reference evidence="11" key="2">
    <citation type="journal article" date="2005" name="Virus Genes">
        <title>Molecular cloning, DNA sequence analysis, and expression of cDNA sequence of RNA genomic segment 6 (S6) that encodes a viral outer capsid protein of threadfin aquareovirus (TFV).</title>
        <authorList>
            <person name="Seng E.K."/>
            <person name="Fang Q."/>
            <person name="Sin Y.M."/>
            <person name="Lam T.J."/>
        </authorList>
    </citation>
    <scope>NUCLEOTIDE SEQUENCE</scope>
</reference>
<keyword evidence="7" id="KW-0946">Virion</keyword>
<proteinExistence type="predicted"/>
<dbReference type="Gene3D" id="1.10.2040.10">
    <property type="entry name" value="Protein mu-1, chain B, domain 2"/>
    <property type="match status" value="1"/>
</dbReference>
<keyword evidence="3" id="KW-1162">Viral penetration into host cytoplasm</keyword>
<dbReference type="InterPro" id="IPR009113">
    <property type="entry name" value="Mu1/VP4"/>
</dbReference>
<keyword evidence="9" id="KW-0449">Lipoprotein</keyword>
<keyword evidence="4" id="KW-1173">Viral penetration via permeabilization of host membrane</keyword>
<dbReference type="Pfam" id="PF05993">
    <property type="entry name" value="Reovirus_M2"/>
    <property type="match status" value="1"/>
</dbReference>
<dbReference type="InterPro" id="IPR015962">
    <property type="entry name" value="Mu1_membr_pen_domII"/>
</dbReference>
<keyword evidence="6" id="KW-1152">Outer capsid protein</keyword>
<keyword evidence="10" id="KW-1160">Virus entry into host cell</keyword>
<evidence type="ECO:0000256" key="4">
    <source>
        <dbReference type="ARBA" id="ARBA00022648"/>
    </source>
</evidence>
<evidence type="ECO:0000256" key="10">
    <source>
        <dbReference type="ARBA" id="ARBA00023296"/>
    </source>
</evidence>
<dbReference type="EMBL" id="AY235428">
    <property type="protein sequence ID" value="AAP72182.1"/>
    <property type="molecule type" value="Genomic_RNA"/>
</dbReference>
<protein>
    <submittedName>
        <fullName evidence="11">Outer capsid protein</fullName>
    </submittedName>
</protein>
<dbReference type="Gene3D" id="1.10.2050.10">
    <property type="entry name" value="Protein mu-1, chain B, domain 3"/>
    <property type="match status" value="1"/>
</dbReference>
<comment type="subcellular location">
    <subcellularLocation>
        <location evidence="1">Virion</location>
    </subcellularLocation>
</comment>
<evidence type="ECO:0000256" key="7">
    <source>
        <dbReference type="ARBA" id="ARBA00022844"/>
    </source>
</evidence>
<dbReference type="InterPro" id="IPR036256">
    <property type="entry name" value="Mu1/VP4_sf"/>
</dbReference>
<organism evidence="11">
    <name type="scientific">Threadfin reovirus</name>
    <dbReference type="NCBI Taxonomy" id="210168"/>
    <lineage>
        <taxon>Viruses</taxon>
        <taxon>Riboviria</taxon>
        <taxon>Orthornavirae</taxon>
        <taxon>Duplornaviricota</taxon>
        <taxon>Resentoviricetes</taxon>
        <taxon>Reovirales</taxon>
        <taxon>Spinareoviridae</taxon>
        <taxon>Aquareovirus</taxon>
        <taxon>Aquareovirus salmonis</taxon>
    </lineage>
</organism>
<keyword evidence="8" id="KW-0325">Glycoprotein</keyword>
<evidence type="ECO:0000256" key="6">
    <source>
        <dbReference type="ARBA" id="ARBA00022770"/>
    </source>
</evidence>
<dbReference type="GO" id="GO:0046812">
    <property type="term" value="F:host cell surface binding"/>
    <property type="evidence" value="ECO:0007669"/>
    <property type="project" value="InterPro"/>
</dbReference>
<evidence type="ECO:0000256" key="5">
    <source>
        <dbReference type="ARBA" id="ARBA00022707"/>
    </source>
</evidence>
<evidence type="ECO:0000313" key="11">
    <source>
        <dbReference type="EMBL" id="AAP72182.1"/>
    </source>
</evidence>
<accession>Q6XFP2</accession>
<evidence type="ECO:0000256" key="8">
    <source>
        <dbReference type="ARBA" id="ARBA00023180"/>
    </source>
</evidence>
<reference evidence="11" key="1">
    <citation type="journal article" date="2004" name="J. Virol. Methods">
        <title>Development of a rapid, sensitive and specific diagnostic assay for fish Aquareovirus based on RT-PCR.</title>
        <authorList>
            <person name="Seng E.K."/>
            <person name="Fang Q."/>
            <person name="Lam T.J."/>
            <person name="Sin Y.M."/>
        </authorList>
    </citation>
    <scope>NUCLEOTIDE SEQUENCE</scope>
</reference>
<dbReference type="MEROPS" id="N07.002"/>
<dbReference type="InterPro" id="IPR044937">
    <property type="entry name" value="Mu1_membr_pen_domIII"/>
</dbReference>
<dbReference type="Gene3D" id="2.60.120.420">
    <property type="entry name" value="Membrane penetration protein mu1, Chain B, domain 4"/>
    <property type="match status" value="1"/>
</dbReference>
<keyword evidence="5" id="KW-0519">Myristate</keyword>
<dbReference type="GO" id="GO:0140267">
    <property type="term" value="P:symbiont entry into host cell via permeabilization of host membrane"/>
    <property type="evidence" value="ECO:0007669"/>
    <property type="project" value="UniProtKB-KW"/>
</dbReference>
<sequence>MGNVQTSTNVYNINGDNNAFTPNSEMVASASPAIDLKPGVLNPNGKLYQLESGSAPDPSNLVLVVDASEGDFSYLTSNTWDTLSKSALETNSWEPLFAVTMTGCGPLKLADYTVTMSGYVGASPSDAFDGGVVEDGTFISSRRLKNFKLMLSNRCEAIAKWNMSLNQAMSLLTPDLLAGSGSCQWKSILQYMQKALPPDNEVLQYPDEFYTVAVSKYPALKPGVSPDAPPPAAGPLGEIACVMNAASASVGLMSGSSALLTSAMDTLAAKNLDLVCAEAPLPVATFTPSLAPRDYRPAFIKDADAHWITSINPTDNIRVTTTLSGRTYTVQLGPGATKVLDMNRMVDADLLLDVSGMPINWLDNPDYATAVAGIVLLEARVPASEIETAEDITGVSVVASSPLSIVNSTLNIRGQTFLEMLHLRTTFERETIAGKPYIYGFGCLLLLSPTTSSNTRNPTLMDGLMTVTPILLRETTYKGEIVEEIVPSDILGNHTSEEMAVALANDAVVLMENSLKEVAEVIGNAVPIASELDDSATASVVSRLAVAETSSIRSRSGNPRALPDFGALWKKAKRAASLFVSNPKSVLQAGVPVLASAGVIDALTSAVGTSVRTGNIGKGVQDALSILRARNSVTKLRQGFFSKIEELWPVLDG</sequence>
<keyword evidence="2" id="KW-0167">Capsid protein</keyword>
<evidence type="ECO:0000256" key="9">
    <source>
        <dbReference type="ARBA" id="ARBA00023288"/>
    </source>
</evidence>
<evidence type="ECO:0000256" key="2">
    <source>
        <dbReference type="ARBA" id="ARBA00022561"/>
    </source>
</evidence>
<dbReference type="InterPro" id="IPR015960">
    <property type="entry name" value="Mu1_membr_pen_domIV"/>
</dbReference>
<dbReference type="GO" id="GO:0039624">
    <property type="term" value="C:viral outer capsid"/>
    <property type="evidence" value="ECO:0007669"/>
    <property type="project" value="UniProtKB-KW"/>
</dbReference>
<dbReference type="SUPFAM" id="SSF69908">
    <property type="entry name" value="Membrane penetration protein mu1"/>
    <property type="match status" value="1"/>
</dbReference>
<evidence type="ECO:0000256" key="3">
    <source>
        <dbReference type="ARBA" id="ARBA00022595"/>
    </source>
</evidence>